<organism evidence="4 5">
    <name type="scientific">Candidatus Scatomonas pullistercoris</name>
    <dbReference type="NCBI Taxonomy" id="2840920"/>
    <lineage>
        <taxon>Bacteria</taxon>
        <taxon>Bacillati</taxon>
        <taxon>Bacillota</taxon>
        <taxon>Clostridia</taxon>
        <taxon>Lachnospirales</taxon>
        <taxon>Lachnospiraceae</taxon>
        <taxon>Lachnospiraceae incertae sedis</taxon>
        <taxon>Candidatus Scatomonas</taxon>
    </lineage>
</organism>
<dbReference type="Proteomes" id="UP000824169">
    <property type="component" value="Unassembled WGS sequence"/>
</dbReference>
<keyword evidence="1" id="KW-0175">Coiled coil</keyword>
<evidence type="ECO:0000313" key="5">
    <source>
        <dbReference type="Proteomes" id="UP000824169"/>
    </source>
</evidence>
<reference evidence="4" key="2">
    <citation type="journal article" date="2021" name="PeerJ">
        <title>Extensive microbial diversity within the chicken gut microbiome revealed by metagenomics and culture.</title>
        <authorList>
            <person name="Gilroy R."/>
            <person name="Ravi A."/>
            <person name="Getino M."/>
            <person name="Pursley I."/>
            <person name="Horton D.L."/>
            <person name="Alikhan N.F."/>
            <person name="Baker D."/>
            <person name="Gharbi K."/>
            <person name="Hall N."/>
            <person name="Watson M."/>
            <person name="Adriaenssens E.M."/>
            <person name="Foster-Nyarko E."/>
            <person name="Jarju S."/>
            <person name="Secka A."/>
            <person name="Antonio M."/>
            <person name="Oren A."/>
            <person name="Chaudhuri R.R."/>
            <person name="La Ragione R."/>
            <person name="Hildebrand F."/>
            <person name="Pallen M.J."/>
        </authorList>
    </citation>
    <scope>NUCLEOTIDE SEQUENCE</scope>
    <source>
        <strain evidence="4">CHK188-20938</strain>
    </source>
</reference>
<feature type="transmembrane region" description="Helical" evidence="3">
    <location>
        <begin position="67"/>
        <end position="86"/>
    </location>
</feature>
<feature type="coiled-coil region" evidence="1">
    <location>
        <begin position="85"/>
        <end position="119"/>
    </location>
</feature>
<evidence type="ECO:0000256" key="1">
    <source>
        <dbReference type="SAM" id="Coils"/>
    </source>
</evidence>
<keyword evidence="3" id="KW-0472">Membrane</keyword>
<sequence length="168" mass="19409">MAGTARRVNSRADKYKTYSTYEDGSAVRELEVYPEERERRKKRVRRHQASGQVQKNRQRARNLSPGYLVFLSAVCAATLFLCVHYLQLKSAYTEQMENVAALESELSQLKADNDAYYNQVQTSVNLNEIKEKALSELGMHYADESQIRYYSAKDNSYMRQYQDVPGAK</sequence>
<dbReference type="InterPro" id="IPR007060">
    <property type="entry name" value="FtsL/DivIC"/>
</dbReference>
<dbReference type="AlphaFoldDB" id="A0A9D1P2U4"/>
<gene>
    <name evidence="4" type="ORF">IAB71_03745</name>
</gene>
<feature type="compositionally biased region" description="Basic residues" evidence="2">
    <location>
        <begin position="39"/>
        <end position="48"/>
    </location>
</feature>
<keyword evidence="3" id="KW-0812">Transmembrane</keyword>
<evidence type="ECO:0000313" key="4">
    <source>
        <dbReference type="EMBL" id="HIV24890.1"/>
    </source>
</evidence>
<proteinExistence type="predicted"/>
<protein>
    <submittedName>
        <fullName evidence="4">Septum formation initiator family protein</fullName>
    </submittedName>
</protein>
<accession>A0A9D1P2U4</accession>
<reference evidence="4" key="1">
    <citation type="submission" date="2020-10" db="EMBL/GenBank/DDBJ databases">
        <authorList>
            <person name="Gilroy R."/>
        </authorList>
    </citation>
    <scope>NUCLEOTIDE SEQUENCE</scope>
    <source>
        <strain evidence="4">CHK188-20938</strain>
    </source>
</reference>
<name>A0A9D1P2U4_9FIRM</name>
<dbReference type="Pfam" id="PF04977">
    <property type="entry name" value="DivIC"/>
    <property type="match status" value="1"/>
</dbReference>
<feature type="region of interest" description="Disordered" evidence="2">
    <location>
        <begin position="35"/>
        <end position="58"/>
    </location>
</feature>
<evidence type="ECO:0000256" key="2">
    <source>
        <dbReference type="SAM" id="MobiDB-lite"/>
    </source>
</evidence>
<evidence type="ECO:0000256" key="3">
    <source>
        <dbReference type="SAM" id="Phobius"/>
    </source>
</evidence>
<comment type="caution">
    <text evidence="4">The sequence shown here is derived from an EMBL/GenBank/DDBJ whole genome shotgun (WGS) entry which is preliminary data.</text>
</comment>
<dbReference type="EMBL" id="DVOO01000011">
    <property type="protein sequence ID" value="HIV24890.1"/>
    <property type="molecule type" value="Genomic_DNA"/>
</dbReference>
<keyword evidence="3" id="KW-1133">Transmembrane helix</keyword>